<protein>
    <submittedName>
        <fullName evidence="1">P-loop containing nucleoside triphosphate hydrolase protein</fullName>
    </submittedName>
</protein>
<reference evidence="1" key="2">
    <citation type="journal article" date="2022" name="New Phytol.">
        <title>Evolutionary transition to the ectomycorrhizal habit in the genomes of a hyperdiverse lineage of mushroom-forming fungi.</title>
        <authorList>
            <person name="Looney B."/>
            <person name="Miyauchi S."/>
            <person name="Morin E."/>
            <person name="Drula E."/>
            <person name="Courty P.E."/>
            <person name="Kohler A."/>
            <person name="Kuo A."/>
            <person name="LaButti K."/>
            <person name="Pangilinan J."/>
            <person name="Lipzen A."/>
            <person name="Riley R."/>
            <person name="Andreopoulos W."/>
            <person name="He G."/>
            <person name="Johnson J."/>
            <person name="Nolan M."/>
            <person name="Tritt A."/>
            <person name="Barry K.W."/>
            <person name="Grigoriev I.V."/>
            <person name="Nagy L.G."/>
            <person name="Hibbett D."/>
            <person name="Henrissat B."/>
            <person name="Matheny P.B."/>
            <person name="Labbe J."/>
            <person name="Martin F.M."/>
        </authorList>
    </citation>
    <scope>NUCLEOTIDE SEQUENCE</scope>
    <source>
        <strain evidence="1">HHB10654</strain>
    </source>
</reference>
<gene>
    <name evidence="1" type="ORF">BV25DRAFT_1827158</name>
</gene>
<dbReference type="EMBL" id="MU277215">
    <property type="protein sequence ID" value="KAI0060940.1"/>
    <property type="molecule type" value="Genomic_DNA"/>
</dbReference>
<proteinExistence type="predicted"/>
<reference evidence="1" key="1">
    <citation type="submission" date="2021-03" db="EMBL/GenBank/DDBJ databases">
        <authorList>
            <consortium name="DOE Joint Genome Institute"/>
            <person name="Ahrendt S."/>
            <person name="Looney B.P."/>
            <person name="Miyauchi S."/>
            <person name="Morin E."/>
            <person name="Drula E."/>
            <person name="Courty P.E."/>
            <person name="Chicoki N."/>
            <person name="Fauchery L."/>
            <person name="Kohler A."/>
            <person name="Kuo A."/>
            <person name="Labutti K."/>
            <person name="Pangilinan J."/>
            <person name="Lipzen A."/>
            <person name="Riley R."/>
            <person name="Andreopoulos W."/>
            <person name="He G."/>
            <person name="Johnson J."/>
            <person name="Barry K.W."/>
            <person name="Grigoriev I.V."/>
            <person name="Nagy L."/>
            <person name="Hibbett D."/>
            <person name="Henrissat B."/>
            <person name="Matheny P.B."/>
            <person name="Labbe J."/>
            <person name="Martin F."/>
        </authorList>
    </citation>
    <scope>NUCLEOTIDE SEQUENCE</scope>
    <source>
        <strain evidence="1">HHB10654</strain>
    </source>
</reference>
<comment type="caution">
    <text evidence="1">The sequence shown here is derived from an EMBL/GenBank/DDBJ whole genome shotgun (WGS) entry which is preliminary data.</text>
</comment>
<evidence type="ECO:0000313" key="1">
    <source>
        <dbReference type="EMBL" id="KAI0060940.1"/>
    </source>
</evidence>
<keyword evidence="1" id="KW-0378">Hydrolase</keyword>
<organism evidence="1 2">
    <name type="scientific">Artomyces pyxidatus</name>
    <dbReference type="NCBI Taxonomy" id="48021"/>
    <lineage>
        <taxon>Eukaryota</taxon>
        <taxon>Fungi</taxon>
        <taxon>Dikarya</taxon>
        <taxon>Basidiomycota</taxon>
        <taxon>Agaricomycotina</taxon>
        <taxon>Agaricomycetes</taxon>
        <taxon>Russulales</taxon>
        <taxon>Auriscalpiaceae</taxon>
        <taxon>Artomyces</taxon>
    </lineage>
</organism>
<dbReference type="Proteomes" id="UP000814140">
    <property type="component" value="Unassembled WGS sequence"/>
</dbReference>
<sequence>MMSNTLASPELGLDHRVVLILVGLVASGKSTFAEALERHFPHFQRCNQDELGDRRAVENRARRCLQQGLSVCIDRTNLDESQRAHWINIARDFPGTAVWVIVFDTPYQVCAERLQTRRHHPTIKDAETGLRVLSRFASTCEPPAPREGYHRIVTITPAQQPSADYTRADVLAIVHRVRDSPQVDSAAQPRIEQFFRGGGGGSHAPGRGGSTGLRGHASWGYGSSSQWASRGMPSGRGRASGSVYRGGYPLGRGAYTHRGSPETRGALQGRRGTSHQARWRRDDDDSRPSLEVPNSGGTSTTGPAGDPVV</sequence>
<accession>A0ACB8SXR4</accession>
<evidence type="ECO:0000313" key="2">
    <source>
        <dbReference type="Proteomes" id="UP000814140"/>
    </source>
</evidence>
<name>A0ACB8SXR4_9AGAM</name>
<keyword evidence="2" id="KW-1185">Reference proteome</keyword>